<evidence type="ECO:0000256" key="1">
    <source>
        <dbReference type="SAM" id="MobiDB-lite"/>
    </source>
</evidence>
<keyword evidence="3" id="KW-1185">Reference proteome</keyword>
<name>A0A0C3HRH4_OIDMZ</name>
<evidence type="ECO:0000313" key="3">
    <source>
        <dbReference type="Proteomes" id="UP000054321"/>
    </source>
</evidence>
<proteinExistence type="predicted"/>
<evidence type="ECO:0000313" key="2">
    <source>
        <dbReference type="EMBL" id="KIN05595.1"/>
    </source>
</evidence>
<feature type="region of interest" description="Disordered" evidence="1">
    <location>
        <begin position="46"/>
        <end position="134"/>
    </location>
</feature>
<sequence length="171" mass="18701">MAVVVDVDEELKKEEKEERKKKTEVVVEADLIPRAVDLVEWTGCGDEQTHKRQGETRILGQAQSKPPVRSPKIPKRKAQKYQEPLRATPIRRRQGSPSFAEGGKTGPPRHEMGGPVADLPSCLSTRLSTATDPPNQPGLFRVFVQGGCCSPPLLFRGTSSRSTSLCAISGE</sequence>
<organism evidence="2 3">
    <name type="scientific">Oidiodendron maius (strain Zn)</name>
    <dbReference type="NCBI Taxonomy" id="913774"/>
    <lineage>
        <taxon>Eukaryota</taxon>
        <taxon>Fungi</taxon>
        <taxon>Dikarya</taxon>
        <taxon>Ascomycota</taxon>
        <taxon>Pezizomycotina</taxon>
        <taxon>Leotiomycetes</taxon>
        <taxon>Leotiomycetes incertae sedis</taxon>
        <taxon>Myxotrichaceae</taxon>
        <taxon>Oidiodendron</taxon>
    </lineage>
</organism>
<accession>A0A0C3HRH4</accession>
<dbReference type="InParanoid" id="A0A0C3HRH4"/>
<dbReference type="Proteomes" id="UP000054321">
    <property type="component" value="Unassembled WGS sequence"/>
</dbReference>
<feature type="region of interest" description="Disordered" evidence="1">
    <location>
        <begin position="1"/>
        <end position="23"/>
    </location>
</feature>
<feature type="compositionally biased region" description="Basic and acidic residues" evidence="1">
    <location>
        <begin position="10"/>
        <end position="23"/>
    </location>
</feature>
<protein>
    <submittedName>
        <fullName evidence="2">Uncharacterized protein</fullName>
    </submittedName>
</protein>
<dbReference type="EMBL" id="KN832871">
    <property type="protein sequence ID" value="KIN05595.1"/>
    <property type="molecule type" value="Genomic_DNA"/>
</dbReference>
<reference evidence="2 3" key="1">
    <citation type="submission" date="2014-04" db="EMBL/GenBank/DDBJ databases">
        <authorList>
            <consortium name="DOE Joint Genome Institute"/>
            <person name="Kuo A."/>
            <person name="Martino E."/>
            <person name="Perotto S."/>
            <person name="Kohler A."/>
            <person name="Nagy L.G."/>
            <person name="Floudas D."/>
            <person name="Copeland A."/>
            <person name="Barry K.W."/>
            <person name="Cichocki N."/>
            <person name="Veneault-Fourrey C."/>
            <person name="LaButti K."/>
            <person name="Lindquist E.A."/>
            <person name="Lipzen A."/>
            <person name="Lundell T."/>
            <person name="Morin E."/>
            <person name="Murat C."/>
            <person name="Sun H."/>
            <person name="Tunlid A."/>
            <person name="Henrissat B."/>
            <person name="Grigoriev I.V."/>
            <person name="Hibbett D.S."/>
            <person name="Martin F."/>
            <person name="Nordberg H.P."/>
            <person name="Cantor M.N."/>
            <person name="Hua S.X."/>
        </authorList>
    </citation>
    <scope>NUCLEOTIDE SEQUENCE [LARGE SCALE GENOMIC DNA]</scope>
    <source>
        <strain evidence="2 3">Zn</strain>
    </source>
</reference>
<feature type="compositionally biased region" description="Polar residues" evidence="1">
    <location>
        <begin position="122"/>
        <end position="133"/>
    </location>
</feature>
<reference evidence="3" key="2">
    <citation type="submission" date="2015-01" db="EMBL/GenBank/DDBJ databases">
        <title>Evolutionary Origins and Diversification of the Mycorrhizal Mutualists.</title>
        <authorList>
            <consortium name="DOE Joint Genome Institute"/>
            <consortium name="Mycorrhizal Genomics Consortium"/>
            <person name="Kohler A."/>
            <person name="Kuo A."/>
            <person name="Nagy L.G."/>
            <person name="Floudas D."/>
            <person name="Copeland A."/>
            <person name="Barry K.W."/>
            <person name="Cichocki N."/>
            <person name="Veneault-Fourrey C."/>
            <person name="LaButti K."/>
            <person name="Lindquist E.A."/>
            <person name="Lipzen A."/>
            <person name="Lundell T."/>
            <person name="Morin E."/>
            <person name="Murat C."/>
            <person name="Riley R."/>
            <person name="Ohm R."/>
            <person name="Sun H."/>
            <person name="Tunlid A."/>
            <person name="Henrissat B."/>
            <person name="Grigoriev I.V."/>
            <person name="Hibbett D.S."/>
            <person name="Martin F."/>
        </authorList>
    </citation>
    <scope>NUCLEOTIDE SEQUENCE [LARGE SCALE GENOMIC DNA]</scope>
    <source>
        <strain evidence="3">Zn</strain>
    </source>
</reference>
<dbReference type="HOGENOM" id="CLU_1563324_0_0_1"/>
<dbReference type="AlphaFoldDB" id="A0A0C3HRH4"/>
<gene>
    <name evidence="2" type="ORF">OIDMADRAFT_49115</name>
</gene>